<dbReference type="EMBL" id="JACDTQ010000812">
    <property type="protein sequence ID" value="KAF5925553.1"/>
    <property type="molecule type" value="Genomic_DNA"/>
</dbReference>
<evidence type="ECO:0000313" key="2">
    <source>
        <dbReference type="Proteomes" id="UP000551758"/>
    </source>
</evidence>
<dbReference type="AlphaFoldDB" id="A0A7J7FBW1"/>
<gene>
    <name evidence="1" type="ORF">HPG69_002000</name>
</gene>
<dbReference type="Proteomes" id="UP000551758">
    <property type="component" value="Unassembled WGS sequence"/>
</dbReference>
<name>A0A7J7FBW1_DICBM</name>
<evidence type="ECO:0000313" key="1">
    <source>
        <dbReference type="EMBL" id="KAF5925553.1"/>
    </source>
</evidence>
<protein>
    <submittedName>
        <fullName evidence="1">Uncharacterized protein</fullName>
    </submittedName>
</protein>
<keyword evidence="2" id="KW-1185">Reference proteome</keyword>
<reference evidence="1 2" key="1">
    <citation type="journal article" date="2020" name="Mol. Biol. Evol.">
        <title>Interspecific Gene Flow and the Evolution of Specialization in Black and White Rhinoceros.</title>
        <authorList>
            <person name="Moodley Y."/>
            <person name="Westbury M.V."/>
            <person name="Russo I.M."/>
            <person name="Gopalakrishnan S."/>
            <person name="Rakotoarivelo A."/>
            <person name="Olsen R.A."/>
            <person name="Prost S."/>
            <person name="Tunstall T."/>
            <person name="Ryder O.A."/>
            <person name="Dalen L."/>
            <person name="Bruford M.W."/>
        </authorList>
    </citation>
    <scope>NUCLEOTIDE SEQUENCE [LARGE SCALE GENOMIC DNA]</scope>
    <source>
        <strain evidence="1">SBR-YM</strain>
        <tissue evidence="1">Skin</tissue>
    </source>
</reference>
<organism evidence="1 2">
    <name type="scientific">Diceros bicornis minor</name>
    <name type="common">South-central black rhinoceros</name>
    <dbReference type="NCBI Taxonomy" id="77932"/>
    <lineage>
        <taxon>Eukaryota</taxon>
        <taxon>Metazoa</taxon>
        <taxon>Chordata</taxon>
        <taxon>Craniata</taxon>
        <taxon>Vertebrata</taxon>
        <taxon>Euteleostomi</taxon>
        <taxon>Mammalia</taxon>
        <taxon>Eutheria</taxon>
        <taxon>Laurasiatheria</taxon>
        <taxon>Perissodactyla</taxon>
        <taxon>Rhinocerotidae</taxon>
        <taxon>Diceros</taxon>
    </lineage>
</organism>
<sequence length="45" mass="5126">MCQQPLYDVALKEELKSNKFFSLPTVCFLTLTRKTQTLGCKTGKD</sequence>
<comment type="caution">
    <text evidence="1">The sequence shown here is derived from an EMBL/GenBank/DDBJ whole genome shotgun (WGS) entry which is preliminary data.</text>
</comment>
<proteinExistence type="predicted"/>
<accession>A0A7J7FBW1</accession>